<name>A0A2R8C9X5_9RHOB</name>
<accession>A0A2R8C9X5</accession>
<evidence type="ECO:0008006" key="3">
    <source>
        <dbReference type="Google" id="ProtNLM"/>
    </source>
</evidence>
<reference evidence="2" key="1">
    <citation type="submission" date="2018-03" db="EMBL/GenBank/DDBJ databases">
        <authorList>
            <person name="Rodrigo-Torres L."/>
            <person name="Arahal R. D."/>
            <person name="Lucena T."/>
        </authorList>
    </citation>
    <scope>NUCLEOTIDE SEQUENCE [LARGE SCALE GENOMIC DNA]</scope>
    <source>
        <strain evidence="2">CECT 7615</strain>
    </source>
</reference>
<protein>
    <recommendedName>
        <fullName evidence="3">ABM domain-containing protein</fullName>
    </recommendedName>
</protein>
<evidence type="ECO:0000313" key="2">
    <source>
        <dbReference type="Proteomes" id="UP000244898"/>
    </source>
</evidence>
<keyword evidence="2" id="KW-1185">Reference proteome</keyword>
<evidence type="ECO:0000313" key="1">
    <source>
        <dbReference type="EMBL" id="SPJ29222.1"/>
    </source>
</evidence>
<dbReference type="EMBL" id="ONZG01000006">
    <property type="protein sequence ID" value="SPJ29222.1"/>
    <property type="molecule type" value="Genomic_DNA"/>
</dbReference>
<organism evidence="1 2">
    <name type="scientific">Falsiruegeria mediterranea M17</name>
    <dbReference type="NCBI Taxonomy" id="1200281"/>
    <lineage>
        <taxon>Bacteria</taxon>
        <taxon>Pseudomonadati</taxon>
        <taxon>Pseudomonadota</taxon>
        <taxon>Alphaproteobacteria</taxon>
        <taxon>Rhodobacterales</taxon>
        <taxon>Roseobacteraceae</taxon>
        <taxon>Falsiruegeria</taxon>
    </lineage>
</organism>
<dbReference type="SUPFAM" id="SSF54909">
    <property type="entry name" value="Dimeric alpha+beta barrel"/>
    <property type="match status" value="1"/>
</dbReference>
<sequence length="98" mass="11520">MFIRKITYQFKPEFDTEKDHKEMREALSRAFKDTEGMRSVSPVMPKVDGKYEVITVYDDEASARAATEKVQQEWNKFSHMLVEVPQIAHYGATLREYL</sequence>
<dbReference type="AlphaFoldDB" id="A0A2R8C9X5"/>
<dbReference type="RefSeq" id="WP_108788393.1">
    <property type="nucleotide sequence ID" value="NZ_ONZG01000006.1"/>
</dbReference>
<gene>
    <name evidence="1" type="ORF">TRM7615_02735</name>
</gene>
<dbReference type="Proteomes" id="UP000244898">
    <property type="component" value="Unassembled WGS sequence"/>
</dbReference>
<dbReference type="InterPro" id="IPR011008">
    <property type="entry name" value="Dimeric_a/b-barrel"/>
</dbReference>
<proteinExistence type="predicted"/>